<dbReference type="EnsemblMetazoa" id="ADIR000082-RA">
    <property type="protein sequence ID" value="ADIR000082-PA"/>
    <property type="gene ID" value="ADIR000082"/>
</dbReference>
<dbReference type="Proteomes" id="UP000075884">
    <property type="component" value="Unassembled WGS sequence"/>
</dbReference>
<organism evidence="1 2">
    <name type="scientific">Anopheles dirus</name>
    <dbReference type="NCBI Taxonomy" id="7168"/>
    <lineage>
        <taxon>Eukaryota</taxon>
        <taxon>Metazoa</taxon>
        <taxon>Ecdysozoa</taxon>
        <taxon>Arthropoda</taxon>
        <taxon>Hexapoda</taxon>
        <taxon>Insecta</taxon>
        <taxon>Pterygota</taxon>
        <taxon>Neoptera</taxon>
        <taxon>Endopterygota</taxon>
        <taxon>Diptera</taxon>
        <taxon>Nematocera</taxon>
        <taxon>Culicoidea</taxon>
        <taxon>Culicidae</taxon>
        <taxon>Anophelinae</taxon>
        <taxon>Anopheles</taxon>
    </lineage>
</organism>
<protein>
    <submittedName>
        <fullName evidence="1">Uncharacterized protein</fullName>
    </submittedName>
</protein>
<sequence length="200" mass="22237">MSFDGDDCDEEVQQLVTDSMNLADELITVTASEELARTRHTILKDIETDCEQYGRTIASYQESLERLALLEHGILHGLNKVSAAPAEFGGQLERLECTVDTFGELLRESITFMPPSTLAKGTFSAIGSHREQLATIGQQLERIAAMIDGNQVREVVTTVAAVQRKTNKLMQDVDAMLKLHTLHRQTIFGFYNKICHGNTP</sequence>
<reference evidence="1" key="2">
    <citation type="submission" date="2020-05" db="UniProtKB">
        <authorList>
            <consortium name="EnsemblMetazoa"/>
        </authorList>
    </citation>
    <scope>IDENTIFICATION</scope>
    <source>
        <strain evidence="1">WRAIR2</strain>
    </source>
</reference>
<accession>A0A182MXH9</accession>
<proteinExistence type="predicted"/>
<evidence type="ECO:0000313" key="2">
    <source>
        <dbReference type="Proteomes" id="UP000075884"/>
    </source>
</evidence>
<name>A0A182MXH9_9DIPT</name>
<keyword evidence="2" id="KW-1185">Reference proteome</keyword>
<evidence type="ECO:0000313" key="1">
    <source>
        <dbReference type="EnsemblMetazoa" id="ADIR000082-PA"/>
    </source>
</evidence>
<dbReference type="AlphaFoldDB" id="A0A182MXH9"/>
<dbReference type="VEuPathDB" id="VectorBase:ADIR000082"/>
<reference evidence="2" key="1">
    <citation type="submission" date="2013-03" db="EMBL/GenBank/DDBJ databases">
        <title>The Genome Sequence of Anopheles dirus WRAIR2.</title>
        <authorList>
            <consortium name="The Broad Institute Genomics Platform"/>
            <person name="Neafsey D.E."/>
            <person name="Walton C."/>
            <person name="Walker B."/>
            <person name="Young S.K."/>
            <person name="Zeng Q."/>
            <person name="Gargeya S."/>
            <person name="Fitzgerald M."/>
            <person name="Haas B."/>
            <person name="Abouelleil A."/>
            <person name="Allen A.W."/>
            <person name="Alvarado L."/>
            <person name="Arachchi H.M."/>
            <person name="Berlin A.M."/>
            <person name="Chapman S.B."/>
            <person name="Gainer-Dewar J."/>
            <person name="Goldberg J."/>
            <person name="Griggs A."/>
            <person name="Gujja S."/>
            <person name="Hansen M."/>
            <person name="Howarth C."/>
            <person name="Imamovic A."/>
            <person name="Ireland A."/>
            <person name="Larimer J."/>
            <person name="McCowan C."/>
            <person name="Murphy C."/>
            <person name="Pearson M."/>
            <person name="Poon T.W."/>
            <person name="Priest M."/>
            <person name="Roberts A."/>
            <person name="Saif S."/>
            <person name="Shea T."/>
            <person name="Sisk P."/>
            <person name="Sykes S."/>
            <person name="Wortman J."/>
            <person name="Nusbaum C."/>
            <person name="Birren B."/>
        </authorList>
    </citation>
    <scope>NUCLEOTIDE SEQUENCE [LARGE SCALE GENOMIC DNA]</scope>
    <source>
        <strain evidence="2">WRAIR2</strain>
    </source>
</reference>